<reference evidence="1 2" key="1">
    <citation type="submission" date="2016-10" db="EMBL/GenBank/DDBJ databases">
        <authorList>
            <person name="Varghese N."/>
        </authorList>
    </citation>
    <scope>NUCLEOTIDE SEQUENCE [LARGE SCALE GENOMIC DNA]</scope>
</reference>
<dbReference type="AlphaFoldDB" id="A0A1Y6LS31"/>
<organism evidence="1 2">
    <name type="scientific">Zymoseptoria tritici ST99CH_1A5</name>
    <dbReference type="NCBI Taxonomy" id="1276529"/>
    <lineage>
        <taxon>Eukaryota</taxon>
        <taxon>Fungi</taxon>
        <taxon>Dikarya</taxon>
        <taxon>Ascomycota</taxon>
        <taxon>Pezizomycotina</taxon>
        <taxon>Dothideomycetes</taxon>
        <taxon>Dothideomycetidae</taxon>
        <taxon>Mycosphaerellales</taxon>
        <taxon>Mycosphaerellaceae</taxon>
        <taxon>Zymoseptoria</taxon>
    </lineage>
</organism>
<name>A0A1Y6LS31_ZYMTR</name>
<protein>
    <submittedName>
        <fullName evidence="1">Uncharacterized protein</fullName>
    </submittedName>
</protein>
<gene>
    <name evidence="1" type="ORF">ZT1A5_G8648</name>
</gene>
<evidence type="ECO:0000313" key="2">
    <source>
        <dbReference type="Proteomes" id="UP000215453"/>
    </source>
</evidence>
<dbReference type="Proteomes" id="UP000215453">
    <property type="component" value="Chromosome 8"/>
</dbReference>
<sequence>MSDLSTVKTAAKAAIKAARTAAQVANAAAKAAEEAAKTATLLASLCGAEARTAVTGILSTIPRPATAAGRVFAVPELLENILVELATLAEKERGPRELQPLASLAPLHLINHTFSAALKTARMQKIMFKGIERAPTVHRLQVGWLLTQHLGAPFDSVILDTQNLPDYADNVRHDDDPEGWSATDGKDEQDWVDDREIDFSLPLVSIPDRVEDRDCPRFLAYEKFSGSSLGFPEASWRRARVLRGPARKVEVIRFSVKDVRSSYHNGECEWEATTGSTFVRGPDVTLGQLYDWYKSLL</sequence>
<evidence type="ECO:0000313" key="1">
    <source>
        <dbReference type="EMBL" id="SMY27204.1"/>
    </source>
</evidence>
<proteinExistence type="predicted"/>
<dbReference type="EMBL" id="LT882683">
    <property type="protein sequence ID" value="SMY27204.1"/>
    <property type="molecule type" value="Genomic_DNA"/>
</dbReference>
<accession>A0A1Y6LS31</accession>